<name>A0A381YS54_9ZZZZ</name>
<accession>A0A381YS54</accession>
<gene>
    <name evidence="2" type="ORF">METZ01_LOCUS132654</name>
</gene>
<dbReference type="AlphaFoldDB" id="A0A381YS54"/>
<dbReference type="EMBL" id="UINC01018916">
    <property type="protein sequence ID" value="SVA79800.1"/>
    <property type="molecule type" value="Genomic_DNA"/>
</dbReference>
<dbReference type="InterPro" id="IPR045670">
    <property type="entry name" value="DUF5916"/>
</dbReference>
<reference evidence="2" key="1">
    <citation type="submission" date="2018-05" db="EMBL/GenBank/DDBJ databases">
        <authorList>
            <person name="Lanie J.A."/>
            <person name="Ng W.-L."/>
            <person name="Kazmierczak K.M."/>
            <person name="Andrzejewski T.M."/>
            <person name="Davidsen T.M."/>
            <person name="Wayne K.J."/>
            <person name="Tettelin H."/>
            <person name="Glass J.I."/>
            <person name="Rusch D."/>
            <person name="Podicherti R."/>
            <person name="Tsui H.-C.T."/>
            <person name="Winkler M.E."/>
        </authorList>
    </citation>
    <scope>NUCLEOTIDE SEQUENCE</scope>
</reference>
<evidence type="ECO:0000313" key="2">
    <source>
        <dbReference type="EMBL" id="SVA79800.1"/>
    </source>
</evidence>
<dbReference type="SUPFAM" id="SSF49344">
    <property type="entry name" value="CBD9-like"/>
    <property type="match status" value="1"/>
</dbReference>
<organism evidence="2">
    <name type="scientific">marine metagenome</name>
    <dbReference type="NCBI Taxonomy" id="408172"/>
    <lineage>
        <taxon>unclassified sequences</taxon>
        <taxon>metagenomes</taxon>
        <taxon>ecological metagenomes</taxon>
    </lineage>
</organism>
<dbReference type="CDD" id="cd09618">
    <property type="entry name" value="CBM9_like_2"/>
    <property type="match status" value="1"/>
</dbReference>
<evidence type="ECO:0000259" key="1">
    <source>
        <dbReference type="Pfam" id="PF19313"/>
    </source>
</evidence>
<feature type="non-terminal residue" evidence="2">
    <location>
        <position position="777"/>
    </location>
</feature>
<feature type="domain" description="DUF5916" evidence="1">
    <location>
        <begin position="286"/>
        <end position="674"/>
    </location>
</feature>
<dbReference type="Pfam" id="PF19313">
    <property type="entry name" value="DUF5916"/>
    <property type="match status" value="1"/>
</dbReference>
<proteinExistence type="predicted"/>
<sequence>MQHGCRRQTTAADVDYRWLAVGISMLWSLTNIDYAGAQNRPIAAVEIVAQAPGKVVHAQPVGQAPAIDGDVLGDPAWASVTPVSGFVQNAPNEGQPATERTEIWVAFTDDTVYFGVVCYDGDPSAIIVSDSRRDSSMNDADSFQLVLDTFSDQQNGFVFGTTPAGQEYDGQVINEGGALRSYAGAGRGGFSRGSGGGFNLNWDGVWQVRTAISDLGWSAEFAIPFSTIRYPDRESQTWGLNFQRNIRRRNETAYWAPLPRQYNLYRVSLAGQLVGVTASTGFTGNLQVTPYVTGEMVARDAAPDRSPLALGDVGADLKYSVTSGLTLDATYNTDFAQVEVDNQQINLDRFSLFFPEKRPFFLENAGVFTVNNEASLSRPSLGQTDLFFSRRIGVSDTGAQIPILGGGRLSGKVSDDVTIGFINMQTEAVDGTTPANNFTVARVRRDLPNRSSIGGLFVNRQATGAQALGTDRNRTYAIDGRWGIGQNALVEGFVGRTETPGLDGRDHVVNLSGAYDSEHWRFQSAYQENGENFNPEVGFVNRTGFRMANFYVRNTSRPNGILKFQQLSPHVGLTRFWNFTGTLETSFLHLHFPVEFEDSTSIGVNYDVRTEEVFRQFTVSGLPIPAGHYDFNELSYSYNSNRSAPFSVGLRATTAGFFGGDIVTVRPSLNARYGETLNLRLSYSRNDIDLPTGSVVTNLTSVRAAYNFSPRLFAQTLLQHNDSANLWSVNFRFGWLQDANTGLFFVYNETDGLGGIVPSFAGRSVIVKYSHLFDVLD</sequence>
<dbReference type="Gene3D" id="2.60.40.1190">
    <property type="match status" value="1"/>
</dbReference>
<protein>
    <recommendedName>
        <fullName evidence="1">DUF5916 domain-containing protein</fullName>
    </recommendedName>
</protein>